<comment type="similarity">
    <text evidence="2 9">Belongs to the membrane-bound acyltransferase family.</text>
</comment>
<evidence type="ECO:0000256" key="4">
    <source>
        <dbReference type="ARBA" id="ARBA00022679"/>
    </source>
</evidence>
<dbReference type="InterPro" id="IPR024194">
    <property type="entry name" value="Ac/AlaTfrase_AlgI/DltB"/>
</dbReference>
<evidence type="ECO:0000256" key="6">
    <source>
        <dbReference type="ARBA" id="ARBA00022989"/>
    </source>
</evidence>
<dbReference type="InterPro" id="IPR004299">
    <property type="entry name" value="MBOAT_fam"/>
</dbReference>
<dbReference type="PIRSF" id="PIRSF016636">
    <property type="entry name" value="AlgI_DltB"/>
    <property type="match status" value="1"/>
</dbReference>
<comment type="caution">
    <text evidence="11">The sequence shown here is derived from an EMBL/GenBank/DDBJ whole genome shotgun (WGS) entry which is preliminary data.</text>
</comment>
<keyword evidence="4 9" id="KW-0808">Transferase</keyword>
<feature type="transmembrane region" description="Helical" evidence="10">
    <location>
        <begin position="101"/>
        <end position="123"/>
    </location>
</feature>
<accession>A0ABR9R5H7</accession>
<evidence type="ECO:0000256" key="5">
    <source>
        <dbReference type="ARBA" id="ARBA00022692"/>
    </source>
</evidence>
<dbReference type="Pfam" id="PF03062">
    <property type="entry name" value="MBOAT"/>
    <property type="match status" value="1"/>
</dbReference>
<feature type="transmembrane region" description="Helical" evidence="10">
    <location>
        <begin position="221"/>
        <end position="239"/>
    </location>
</feature>
<dbReference type="PANTHER" id="PTHR13285">
    <property type="entry name" value="ACYLTRANSFERASE"/>
    <property type="match status" value="1"/>
</dbReference>
<dbReference type="InterPro" id="IPR028362">
    <property type="entry name" value="AlgI"/>
</dbReference>
<keyword evidence="6 10" id="KW-1133">Transmembrane helix</keyword>
<evidence type="ECO:0000256" key="9">
    <source>
        <dbReference type="PIRNR" id="PIRNR016636"/>
    </source>
</evidence>
<dbReference type="EMBL" id="JADCKC010000003">
    <property type="protein sequence ID" value="MBE5038353.1"/>
    <property type="molecule type" value="Genomic_DNA"/>
</dbReference>
<keyword evidence="3 9" id="KW-1003">Cell membrane</keyword>
<keyword evidence="8 9" id="KW-0012">Acyltransferase</keyword>
<protein>
    <submittedName>
        <fullName evidence="11">MBOAT family protein</fullName>
    </submittedName>
</protein>
<dbReference type="PANTHER" id="PTHR13285:SF23">
    <property type="entry name" value="TEICHOIC ACID D-ALANYLTRANSFERASE"/>
    <property type="match status" value="1"/>
</dbReference>
<feature type="transmembrane region" description="Helical" evidence="10">
    <location>
        <begin position="354"/>
        <end position="373"/>
    </location>
</feature>
<reference evidence="11 12" key="1">
    <citation type="submission" date="2020-10" db="EMBL/GenBank/DDBJ databases">
        <title>ChiBAC.</title>
        <authorList>
            <person name="Zenner C."/>
            <person name="Hitch T.C.A."/>
            <person name="Clavel T."/>
        </authorList>
    </citation>
    <scope>NUCLEOTIDE SEQUENCE [LARGE SCALE GENOMIC DNA]</scope>
    <source>
        <strain evidence="11 12">DSM 109015</strain>
    </source>
</reference>
<feature type="transmembrane region" description="Helical" evidence="10">
    <location>
        <begin position="407"/>
        <end position="427"/>
    </location>
</feature>
<evidence type="ECO:0000256" key="10">
    <source>
        <dbReference type="SAM" id="Phobius"/>
    </source>
</evidence>
<feature type="transmembrane region" description="Helical" evidence="10">
    <location>
        <begin position="380"/>
        <end position="401"/>
    </location>
</feature>
<sequence>MSFSSVQFLFAFLPLAWAFYYLLPPRGRNAVLAVFSLVFILWAGWRGAAILLAFSAFNWAAGLLLERAAQKRALLAAAVVCNLAALGFFKYAGFVTQNIDALLPGTLPVLSVAMPLGISFYTFQGISYCVDAARGDIVPTRNPLRFFLYMAFFAHVSSGPILRWSDQEAALDPRGPARRVDAARFCHGIQRFTLGLAKKALLADPLGSVYGAVTSAPAQTMPAPVLFAGATAFFFQLYYDFSGYSDMAVGLGEMFGLTMPENFDYPYLSRTVGEFWRRWHMTLGAWFRRYLYFPMGGSRCSMGRTCLNLFVVFLCTGIWHGAAWQYVAFGVWHGILACIERLGLAKRLEKLPAWVSHVYLVAAVWIGFVFFGANGLRQALATLWGIITLQAGDAGMTLAPFVGPKEWLLFAAAVLLCGPLQVLFPRLRSWARDGRNPRPLTVALLAVLLFFSIVQVTAGNYQAFIYTQF</sequence>
<dbReference type="PIRSF" id="PIRSF500217">
    <property type="entry name" value="AlgI"/>
    <property type="match status" value="1"/>
</dbReference>
<gene>
    <name evidence="11" type="ORF">INF35_11200</name>
</gene>
<feature type="transmembrane region" description="Helical" evidence="10">
    <location>
        <begin position="305"/>
        <end position="327"/>
    </location>
</feature>
<evidence type="ECO:0000256" key="1">
    <source>
        <dbReference type="ARBA" id="ARBA00004651"/>
    </source>
</evidence>
<dbReference type="InterPro" id="IPR051085">
    <property type="entry name" value="MB_O-acyltransferase"/>
</dbReference>
<keyword evidence="7 9" id="KW-0472">Membrane</keyword>
<comment type="subcellular location">
    <subcellularLocation>
        <location evidence="1">Cell membrane</location>
        <topology evidence="1">Multi-pass membrane protein</topology>
    </subcellularLocation>
</comment>
<evidence type="ECO:0000256" key="2">
    <source>
        <dbReference type="ARBA" id="ARBA00010323"/>
    </source>
</evidence>
<feature type="transmembrane region" description="Helical" evidence="10">
    <location>
        <begin position="34"/>
        <end position="61"/>
    </location>
</feature>
<organism evidence="11 12">
    <name type="scientific">Gemmiger gallinarum</name>
    <dbReference type="NCBI Taxonomy" id="2779354"/>
    <lineage>
        <taxon>Bacteria</taxon>
        <taxon>Bacillati</taxon>
        <taxon>Bacillota</taxon>
        <taxon>Clostridia</taxon>
        <taxon>Eubacteriales</taxon>
        <taxon>Gemmiger</taxon>
    </lineage>
</organism>
<evidence type="ECO:0000313" key="12">
    <source>
        <dbReference type="Proteomes" id="UP000768567"/>
    </source>
</evidence>
<name>A0ABR9R5H7_9FIRM</name>
<evidence type="ECO:0000256" key="8">
    <source>
        <dbReference type="ARBA" id="ARBA00023315"/>
    </source>
</evidence>
<evidence type="ECO:0000313" key="11">
    <source>
        <dbReference type="EMBL" id="MBE5038353.1"/>
    </source>
</evidence>
<feature type="transmembrane region" description="Helical" evidence="10">
    <location>
        <begin position="439"/>
        <end position="458"/>
    </location>
</feature>
<evidence type="ECO:0000256" key="7">
    <source>
        <dbReference type="ARBA" id="ARBA00023136"/>
    </source>
</evidence>
<evidence type="ECO:0000256" key="3">
    <source>
        <dbReference type="ARBA" id="ARBA00022475"/>
    </source>
</evidence>
<feature type="transmembrane region" description="Helical" evidence="10">
    <location>
        <begin position="73"/>
        <end position="95"/>
    </location>
</feature>
<keyword evidence="5 10" id="KW-0812">Transmembrane</keyword>
<dbReference type="RefSeq" id="WP_193502444.1">
    <property type="nucleotide sequence ID" value="NZ_JADCKC010000003.1"/>
</dbReference>
<keyword evidence="12" id="KW-1185">Reference proteome</keyword>
<proteinExistence type="inferred from homology"/>
<dbReference type="Proteomes" id="UP000768567">
    <property type="component" value="Unassembled WGS sequence"/>
</dbReference>